<comment type="subcellular location">
    <subcellularLocation>
        <location evidence="1">Nucleus</location>
    </subcellularLocation>
</comment>
<dbReference type="InterPro" id="IPR052202">
    <property type="entry name" value="Yeast_MetPath_Reg"/>
</dbReference>
<evidence type="ECO:0000259" key="8">
    <source>
        <dbReference type="SMART" id="SM00906"/>
    </source>
</evidence>
<protein>
    <recommendedName>
        <fullName evidence="8">Xylanolytic transcriptional activator regulatory domain-containing protein</fullName>
    </recommendedName>
</protein>
<keyword evidence="2" id="KW-0479">Metal-binding</keyword>
<dbReference type="Proteomes" id="UP001140513">
    <property type="component" value="Unassembled WGS sequence"/>
</dbReference>
<dbReference type="Pfam" id="PF04082">
    <property type="entry name" value="Fungal_trans"/>
    <property type="match status" value="1"/>
</dbReference>
<dbReference type="PANTHER" id="PTHR47782:SF12">
    <property type="entry name" value="ZN(II)2CYS6 TRANSCRIPTION FACTOR (EUROFUNG)"/>
    <property type="match status" value="1"/>
</dbReference>
<dbReference type="GO" id="GO:0008270">
    <property type="term" value="F:zinc ion binding"/>
    <property type="evidence" value="ECO:0007669"/>
    <property type="project" value="InterPro"/>
</dbReference>
<evidence type="ECO:0000256" key="1">
    <source>
        <dbReference type="ARBA" id="ARBA00004123"/>
    </source>
</evidence>
<dbReference type="CDD" id="cd12148">
    <property type="entry name" value="fungal_TF_MHR"/>
    <property type="match status" value="1"/>
</dbReference>
<evidence type="ECO:0000256" key="6">
    <source>
        <dbReference type="ARBA" id="ARBA00023163"/>
    </source>
</evidence>
<dbReference type="OrthoDB" id="9970124at2759"/>
<evidence type="ECO:0000256" key="7">
    <source>
        <dbReference type="ARBA" id="ARBA00023242"/>
    </source>
</evidence>
<dbReference type="EMBL" id="JAPEUX010000008">
    <property type="protein sequence ID" value="KAJ4346760.1"/>
    <property type="molecule type" value="Genomic_DNA"/>
</dbReference>
<evidence type="ECO:0000256" key="5">
    <source>
        <dbReference type="ARBA" id="ARBA00023125"/>
    </source>
</evidence>
<evidence type="ECO:0000313" key="10">
    <source>
        <dbReference type="Proteomes" id="UP001140513"/>
    </source>
</evidence>
<dbReference type="AlphaFoldDB" id="A0A9W9C5R2"/>
<dbReference type="GO" id="GO:0000981">
    <property type="term" value="F:DNA-binding transcription factor activity, RNA polymerase II-specific"/>
    <property type="evidence" value="ECO:0007669"/>
    <property type="project" value="TreeGrafter"/>
</dbReference>
<evidence type="ECO:0000313" key="9">
    <source>
        <dbReference type="EMBL" id="KAJ4346760.1"/>
    </source>
</evidence>
<dbReference type="SMART" id="SM00906">
    <property type="entry name" value="Fungal_trans"/>
    <property type="match status" value="1"/>
</dbReference>
<feature type="domain" description="Xylanolytic transcriptional activator regulatory" evidence="8">
    <location>
        <begin position="111"/>
        <end position="186"/>
    </location>
</feature>
<name>A0A9W9C5R2_9PLEO</name>
<comment type="caution">
    <text evidence="9">The sequence shown here is derived from an EMBL/GenBank/DDBJ whole genome shotgun (WGS) entry which is preliminary data.</text>
</comment>
<keyword evidence="7" id="KW-0539">Nucleus</keyword>
<dbReference type="RefSeq" id="XP_056066560.1">
    <property type="nucleotide sequence ID" value="XM_056219433.1"/>
</dbReference>
<sequence>MHRFLDSYLEAFNHIYPFLKEDEINDLIEQKLHQSVPQGKGDIELALLFLVAALGARNLERGLDTDLRSDRYLASAMAEIGPLQLYDSLKGVQIMLLLVLVSLWFPKGLNAWYLMATIIASCLDLGLQRKRVSKQQGFDADEEDTRSSIFWSAYSLERTLSTTLGRPLTLRDEAVDIEFPGETGTNYSSYPATVIPSPLQDLDFFSVQSFTAPQVASPSEGPPLKKVRIASTNKPDYAAGRFSFRFDRLTAEIKLMQYRVVQLPSRFPWPTDLGSWQQEAYEACNGLLATARRILSSRSLSHGRSRRALPTIELKYHQCVLLLFRPSPAFRNPTADALAICHMSALEVLKIHAEQLKFGELADTWLTAHLVFISGITVIYTAWVLPGIGNRAAIPGSSNFTTLDRSVTEALESGIKACSDLLEHLGQTWSVARDAKEKFDSLGSLTLDAMRNGTIQFATALKTHSRPPAAPAIQSDDTTLPSRGELDTSWMNAGDGFVFGDLLDPPDFLDQLGDFSTSYDFAWMADPSNAL</sequence>
<keyword evidence="3" id="KW-0862">Zinc</keyword>
<evidence type="ECO:0000256" key="3">
    <source>
        <dbReference type="ARBA" id="ARBA00022833"/>
    </source>
</evidence>
<keyword evidence="5" id="KW-0238">DNA-binding</keyword>
<gene>
    <name evidence="9" type="ORF">N0V89_010692</name>
</gene>
<proteinExistence type="predicted"/>
<dbReference type="InterPro" id="IPR007219">
    <property type="entry name" value="XnlR_reg_dom"/>
</dbReference>
<reference evidence="9" key="1">
    <citation type="submission" date="2022-10" db="EMBL/GenBank/DDBJ databases">
        <title>Tapping the CABI collections for fungal endophytes: first genome assemblies for Collariella, Neodidymelliopsis, Ascochyta clinopodiicola, Didymella pomorum, Didymosphaeria variabile, Neocosmospora piperis and Neocucurbitaria cava.</title>
        <authorList>
            <person name="Hill R."/>
        </authorList>
    </citation>
    <scope>NUCLEOTIDE SEQUENCE</scope>
    <source>
        <strain evidence="9">IMI 356815</strain>
    </source>
</reference>
<dbReference type="GO" id="GO:0006351">
    <property type="term" value="P:DNA-templated transcription"/>
    <property type="evidence" value="ECO:0007669"/>
    <property type="project" value="InterPro"/>
</dbReference>
<dbReference type="PANTHER" id="PTHR47782">
    <property type="entry name" value="ZN(II)2CYS6 TRANSCRIPTION FACTOR (EUROFUNG)-RELATED"/>
    <property type="match status" value="1"/>
</dbReference>
<organism evidence="9 10">
    <name type="scientific">Didymosphaeria variabile</name>
    <dbReference type="NCBI Taxonomy" id="1932322"/>
    <lineage>
        <taxon>Eukaryota</taxon>
        <taxon>Fungi</taxon>
        <taxon>Dikarya</taxon>
        <taxon>Ascomycota</taxon>
        <taxon>Pezizomycotina</taxon>
        <taxon>Dothideomycetes</taxon>
        <taxon>Pleosporomycetidae</taxon>
        <taxon>Pleosporales</taxon>
        <taxon>Massarineae</taxon>
        <taxon>Didymosphaeriaceae</taxon>
        <taxon>Didymosphaeria</taxon>
    </lineage>
</organism>
<accession>A0A9W9C5R2</accession>
<dbReference type="GO" id="GO:0045944">
    <property type="term" value="P:positive regulation of transcription by RNA polymerase II"/>
    <property type="evidence" value="ECO:0007669"/>
    <property type="project" value="TreeGrafter"/>
</dbReference>
<keyword evidence="6" id="KW-0804">Transcription</keyword>
<evidence type="ECO:0000256" key="4">
    <source>
        <dbReference type="ARBA" id="ARBA00023015"/>
    </source>
</evidence>
<dbReference type="GeneID" id="80914222"/>
<dbReference type="GO" id="GO:0043565">
    <property type="term" value="F:sequence-specific DNA binding"/>
    <property type="evidence" value="ECO:0007669"/>
    <property type="project" value="TreeGrafter"/>
</dbReference>
<keyword evidence="10" id="KW-1185">Reference proteome</keyword>
<keyword evidence="4" id="KW-0805">Transcription regulation</keyword>
<dbReference type="GO" id="GO:0005634">
    <property type="term" value="C:nucleus"/>
    <property type="evidence" value="ECO:0007669"/>
    <property type="project" value="UniProtKB-SubCell"/>
</dbReference>
<evidence type="ECO:0000256" key="2">
    <source>
        <dbReference type="ARBA" id="ARBA00022723"/>
    </source>
</evidence>